<keyword evidence="3" id="KW-1185">Reference proteome</keyword>
<dbReference type="PANTHER" id="PTHR43792:SF9">
    <property type="entry name" value="RIBOSOMAL-PROTEIN-ALANINE ACETYLTRANSFERASE"/>
    <property type="match status" value="1"/>
</dbReference>
<evidence type="ECO:0000259" key="1">
    <source>
        <dbReference type="PROSITE" id="PS51186"/>
    </source>
</evidence>
<name>A0A263BTL3_9BACI</name>
<dbReference type="PROSITE" id="PS51186">
    <property type="entry name" value="GNAT"/>
    <property type="match status" value="1"/>
</dbReference>
<dbReference type="EMBL" id="NPIA01000006">
    <property type="protein sequence ID" value="OZM56526.1"/>
    <property type="molecule type" value="Genomic_DNA"/>
</dbReference>
<comment type="caution">
    <text evidence="2">The sequence shown here is derived from an EMBL/GenBank/DDBJ whole genome shotgun (WGS) entry which is preliminary data.</text>
</comment>
<dbReference type="GO" id="GO:0008999">
    <property type="term" value="F:protein-N-terminal-alanine acetyltransferase activity"/>
    <property type="evidence" value="ECO:0007669"/>
    <property type="project" value="TreeGrafter"/>
</dbReference>
<dbReference type="AlphaFoldDB" id="A0A263BTL3"/>
<organism evidence="2 3">
    <name type="scientific">Lottiidibacillus patelloidae</name>
    <dbReference type="NCBI Taxonomy" id="2670334"/>
    <lineage>
        <taxon>Bacteria</taxon>
        <taxon>Bacillati</taxon>
        <taxon>Bacillota</taxon>
        <taxon>Bacilli</taxon>
        <taxon>Bacillales</taxon>
        <taxon>Bacillaceae</taxon>
        <taxon>Lottiidibacillus</taxon>
    </lineage>
</organism>
<reference evidence="3" key="1">
    <citation type="submission" date="2017-08" db="EMBL/GenBank/DDBJ databases">
        <authorList>
            <person name="Huang Z."/>
        </authorList>
    </citation>
    <scope>NUCLEOTIDE SEQUENCE [LARGE SCALE GENOMIC DNA]</scope>
    <source>
        <strain evidence="3">SA5d-4</strain>
    </source>
</reference>
<evidence type="ECO:0000313" key="2">
    <source>
        <dbReference type="EMBL" id="OZM56526.1"/>
    </source>
</evidence>
<dbReference type="PANTHER" id="PTHR43792">
    <property type="entry name" value="GNAT FAMILY, PUTATIVE (AFU_ORTHOLOGUE AFUA_3G00765)-RELATED-RELATED"/>
    <property type="match status" value="1"/>
</dbReference>
<dbReference type="SUPFAM" id="SSF55729">
    <property type="entry name" value="Acyl-CoA N-acyltransferases (Nat)"/>
    <property type="match status" value="1"/>
</dbReference>
<dbReference type="RefSeq" id="WP_094925563.1">
    <property type="nucleotide sequence ID" value="NZ_NPIA01000006.1"/>
</dbReference>
<dbReference type="GO" id="GO:0005737">
    <property type="term" value="C:cytoplasm"/>
    <property type="evidence" value="ECO:0007669"/>
    <property type="project" value="TreeGrafter"/>
</dbReference>
<feature type="domain" description="N-acetyltransferase" evidence="1">
    <location>
        <begin position="12"/>
        <end position="175"/>
    </location>
</feature>
<dbReference type="Pfam" id="PF13302">
    <property type="entry name" value="Acetyltransf_3"/>
    <property type="match status" value="1"/>
</dbReference>
<dbReference type="InterPro" id="IPR051531">
    <property type="entry name" value="N-acetyltransferase"/>
</dbReference>
<sequence length="179" mass="20701">MKEFPIIETERLLLRKIEQHDAHAIYSYFSDDDVTRNYGMSTFTTIEQAEKLILAFDMMTLENKGIRWGIVRKDTNELIGSGGFHNVSGPYKRCEIGYEIAKKHWRQGFATEALHAMLSYGFMTYNRIGAIVLPENNASSLLLEKNGFMREGLLRNYIIQDGVARNGYMYSILKEEWVI</sequence>
<proteinExistence type="predicted"/>
<dbReference type="InterPro" id="IPR000182">
    <property type="entry name" value="GNAT_dom"/>
</dbReference>
<dbReference type="Proteomes" id="UP000217083">
    <property type="component" value="Unassembled WGS sequence"/>
</dbReference>
<reference evidence="2 3" key="2">
    <citation type="submission" date="2017-09" db="EMBL/GenBank/DDBJ databases">
        <title>Bacillus patelloidae sp. nov., isolated from the intestinal tract of a marine limpet.</title>
        <authorList>
            <person name="Liu R."/>
            <person name="Dong C."/>
            <person name="Shao Z."/>
        </authorList>
    </citation>
    <scope>NUCLEOTIDE SEQUENCE [LARGE SCALE GENOMIC DNA]</scope>
    <source>
        <strain evidence="2 3">SA5d-4</strain>
    </source>
</reference>
<gene>
    <name evidence="2" type="ORF">CIB95_12200</name>
</gene>
<dbReference type="InterPro" id="IPR016181">
    <property type="entry name" value="Acyl_CoA_acyltransferase"/>
</dbReference>
<evidence type="ECO:0000313" key="3">
    <source>
        <dbReference type="Proteomes" id="UP000217083"/>
    </source>
</evidence>
<protein>
    <recommendedName>
        <fullName evidence="1">N-acetyltransferase domain-containing protein</fullName>
    </recommendedName>
</protein>
<dbReference type="Gene3D" id="3.40.630.30">
    <property type="match status" value="1"/>
</dbReference>
<accession>A0A263BTL3</accession>